<evidence type="ECO:0000313" key="2">
    <source>
        <dbReference type="Proteomes" id="UP000480275"/>
    </source>
</evidence>
<comment type="caution">
    <text evidence="1">The sequence shown here is derived from an EMBL/GenBank/DDBJ whole genome shotgun (WGS) entry which is preliminary data.</text>
</comment>
<dbReference type="EMBL" id="WIXJ01000001">
    <property type="protein sequence ID" value="MQY50521.1"/>
    <property type="molecule type" value="Genomic_DNA"/>
</dbReference>
<name>A0A6L5JTZ5_RHOTE</name>
<organism evidence="1 2">
    <name type="scientific">Rhodocyclus tenuis</name>
    <name type="common">Rhodospirillum tenue</name>
    <dbReference type="NCBI Taxonomy" id="1066"/>
    <lineage>
        <taxon>Bacteria</taxon>
        <taxon>Pseudomonadati</taxon>
        <taxon>Pseudomonadota</taxon>
        <taxon>Betaproteobacteria</taxon>
        <taxon>Rhodocyclales</taxon>
        <taxon>Rhodocyclaceae</taxon>
        <taxon>Rhodocyclus</taxon>
    </lineage>
</organism>
<dbReference type="OrthoDB" id="8907064at2"/>
<reference evidence="1 2" key="1">
    <citation type="submission" date="2019-10" db="EMBL/GenBank/DDBJ databases">
        <title>Whole-genome sequence of the purple nonsulfur photosynthetic bacterium Rhodocyclus tenuis.</title>
        <authorList>
            <person name="Kyndt J.A."/>
            <person name="Meyer T.E."/>
        </authorList>
    </citation>
    <scope>NUCLEOTIDE SEQUENCE [LARGE SCALE GENOMIC DNA]</scope>
    <source>
        <strain evidence="1 2">DSM 110</strain>
    </source>
</reference>
<dbReference type="AlphaFoldDB" id="A0A6L5JTZ5"/>
<evidence type="ECO:0000313" key="1">
    <source>
        <dbReference type="EMBL" id="MQY50521.1"/>
    </source>
</evidence>
<accession>A0A6L5JTZ5</accession>
<dbReference type="Proteomes" id="UP000480275">
    <property type="component" value="Unassembled WGS sequence"/>
</dbReference>
<protein>
    <submittedName>
        <fullName evidence="1">Uncharacterized protein</fullName>
    </submittedName>
</protein>
<sequence>MIEDDDAIGATLAHYAGPTPDAQAMANATLVVWQLIRTHLTPMIGERGVDVLLSRALHLASTTYAGLGIDGIHDSIELQRHVQAALAGQTADRAGQASHCLLTIFTELLADLIGDSLTARLLAPVWATPPDRTEESAP</sequence>
<proteinExistence type="predicted"/>
<gene>
    <name evidence="1" type="ORF">GHK24_01830</name>
</gene>